<protein>
    <recommendedName>
        <fullName evidence="1">SURF1-like protein</fullName>
    </recommendedName>
</protein>
<comment type="similarity">
    <text evidence="1">Belongs to the SURF1 family.</text>
</comment>
<accession>A0AA96F755</accession>
<reference evidence="2 3" key="1">
    <citation type="submission" date="2023-09" db="EMBL/GenBank/DDBJ databases">
        <title>Demequina sp. a novel bacteria isolated from Capsicum annuum.</title>
        <authorList>
            <person name="Humaira Z."/>
            <person name="Lee J."/>
            <person name="Cho D."/>
        </authorList>
    </citation>
    <scope>NUCLEOTIDE SEQUENCE [LARGE SCALE GENOMIC DNA]</scope>
    <source>
        <strain evidence="2 3">OYTSA14</strain>
    </source>
</reference>
<feature type="transmembrane region" description="Helical" evidence="1">
    <location>
        <begin position="12"/>
        <end position="35"/>
    </location>
</feature>
<dbReference type="EMBL" id="CP134879">
    <property type="protein sequence ID" value="WNM23980.1"/>
    <property type="molecule type" value="Genomic_DNA"/>
</dbReference>
<dbReference type="Proteomes" id="UP001304125">
    <property type="component" value="Chromosome"/>
</dbReference>
<dbReference type="InterPro" id="IPR002994">
    <property type="entry name" value="Surf1/Shy1"/>
</dbReference>
<dbReference type="RefSeq" id="WP_313497313.1">
    <property type="nucleotide sequence ID" value="NZ_CP134879.1"/>
</dbReference>
<sequence length="253" mass="26506">MTAAQGRLRWGALALASLIMVAAMAVTAGLGWWQWTRAHENGATVVPDPAVPLSELVQPGDRSGAEVGRQVVVDGTWADAEPFVVTGREVEGRPAQLLVRAFTVDADATGTGQPATLAVIVGWADADAAPSVAMPSGDVELEGYLRASESSAPASAGSEVEATVIGAVATSMLAQEWPGPLYSAVLVSYDGADGWEPLPPLAPTHETNFRNAAYAVEWWVFGGFAAFIALRWMRDNGRVRPAEGANPGPQEDQ</sequence>
<keyword evidence="1" id="KW-1133">Transmembrane helix</keyword>
<organism evidence="2 3">
    <name type="scientific">Demequina capsici</name>
    <dbReference type="NCBI Taxonomy" id="3075620"/>
    <lineage>
        <taxon>Bacteria</taxon>
        <taxon>Bacillati</taxon>
        <taxon>Actinomycetota</taxon>
        <taxon>Actinomycetes</taxon>
        <taxon>Micrococcales</taxon>
        <taxon>Demequinaceae</taxon>
        <taxon>Demequina</taxon>
    </lineage>
</organism>
<dbReference type="PROSITE" id="PS50895">
    <property type="entry name" value="SURF1"/>
    <property type="match status" value="1"/>
</dbReference>
<evidence type="ECO:0000313" key="2">
    <source>
        <dbReference type="EMBL" id="WNM23980.1"/>
    </source>
</evidence>
<dbReference type="AlphaFoldDB" id="A0AA96F755"/>
<proteinExistence type="inferred from homology"/>
<comment type="caution">
    <text evidence="1">Lacks conserved residue(s) required for the propagation of feature annotation.</text>
</comment>
<keyword evidence="1" id="KW-0812">Transmembrane</keyword>
<keyword evidence="1" id="KW-0472">Membrane</keyword>
<comment type="subcellular location">
    <subcellularLocation>
        <location evidence="1">Cell membrane</location>
        <topology evidence="1">Multi-pass membrane protein</topology>
    </subcellularLocation>
</comment>
<gene>
    <name evidence="2" type="ORF">RN606_11520</name>
</gene>
<keyword evidence="3" id="KW-1185">Reference proteome</keyword>
<dbReference type="Pfam" id="PF02104">
    <property type="entry name" value="SURF1"/>
    <property type="match status" value="1"/>
</dbReference>
<evidence type="ECO:0000313" key="3">
    <source>
        <dbReference type="Proteomes" id="UP001304125"/>
    </source>
</evidence>
<keyword evidence="1" id="KW-1003">Cell membrane</keyword>
<evidence type="ECO:0000256" key="1">
    <source>
        <dbReference type="RuleBase" id="RU363076"/>
    </source>
</evidence>
<name>A0AA96F755_9MICO</name>
<dbReference type="GO" id="GO:0005886">
    <property type="term" value="C:plasma membrane"/>
    <property type="evidence" value="ECO:0007669"/>
    <property type="project" value="UniProtKB-SubCell"/>
</dbReference>